<dbReference type="SMART" id="SM00199">
    <property type="entry name" value="SCY"/>
    <property type="match status" value="1"/>
</dbReference>
<keyword evidence="2" id="KW-0202">Cytokine</keyword>
<evidence type="ECO:0000256" key="4">
    <source>
        <dbReference type="ARBA" id="ARBA00022729"/>
    </source>
</evidence>
<name>A0A671KVZ8_9TELE</name>
<feature type="domain" description="Chemokine interleukin-8-like" evidence="6">
    <location>
        <begin position="30"/>
        <end position="87"/>
    </location>
</feature>
<comment type="subcellular location">
    <subcellularLocation>
        <location evidence="1">Secreted</location>
    </subcellularLocation>
</comment>
<accession>A0A671KVZ8</accession>
<dbReference type="Gene3D" id="2.40.50.40">
    <property type="match status" value="1"/>
</dbReference>
<dbReference type="GO" id="GO:0008009">
    <property type="term" value="F:chemokine activity"/>
    <property type="evidence" value="ECO:0007669"/>
    <property type="project" value="InterPro"/>
</dbReference>
<dbReference type="InterPro" id="IPR001811">
    <property type="entry name" value="Chemokine_IL8-like_dom"/>
</dbReference>
<evidence type="ECO:0000256" key="2">
    <source>
        <dbReference type="ARBA" id="ARBA00022514"/>
    </source>
</evidence>
<keyword evidence="4 5" id="KW-0732">Signal</keyword>
<organism evidence="7 8">
    <name type="scientific">Sinocyclocheilus anshuiensis</name>
    <dbReference type="NCBI Taxonomy" id="1608454"/>
    <lineage>
        <taxon>Eukaryota</taxon>
        <taxon>Metazoa</taxon>
        <taxon>Chordata</taxon>
        <taxon>Craniata</taxon>
        <taxon>Vertebrata</taxon>
        <taxon>Euteleostomi</taxon>
        <taxon>Actinopterygii</taxon>
        <taxon>Neopterygii</taxon>
        <taxon>Teleostei</taxon>
        <taxon>Ostariophysi</taxon>
        <taxon>Cypriniformes</taxon>
        <taxon>Cyprinidae</taxon>
        <taxon>Cyprininae</taxon>
        <taxon>Sinocyclocheilus</taxon>
    </lineage>
</organism>
<proteinExistence type="predicted"/>
<evidence type="ECO:0000256" key="5">
    <source>
        <dbReference type="SAM" id="SignalP"/>
    </source>
</evidence>
<dbReference type="PANTHER" id="PTHR12015:SF183">
    <property type="entry name" value="C-C MOTIF CHEMOKINE 3"/>
    <property type="match status" value="1"/>
</dbReference>
<dbReference type="InterPro" id="IPR039809">
    <property type="entry name" value="Chemokine_b/g/d"/>
</dbReference>
<dbReference type="GO" id="GO:0005615">
    <property type="term" value="C:extracellular space"/>
    <property type="evidence" value="ECO:0007669"/>
    <property type="project" value="UniProtKB-KW"/>
</dbReference>
<evidence type="ECO:0000256" key="3">
    <source>
        <dbReference type="ARBA" id="ARBA00022525"/>
    </source>
</evidence>
<feature type="signal peptide" evidence="5">
    <location>
        <begin position="1"/>
        <end position="25"/>
    </location>
</feature>
<feature type="chain" id="PRO_5025487322" evidence="5">
    <location>
        <begin position="26"/>
        <end position="94"/>
    </location>
</feature>
<evidence type="ECO:0000313" key="8">
    <source>
        <dbReference type="Proteomes" id="UP000472260"/>
    </source>
</evidence>
<reference evidence="7" key="2">
    <citation type="submission" date="2025-09" db="UniProtKB">
        <authorList>
            <consortium name="Ensembl"/>
        </authorList>
    </citation>
    <scope>IDENTIFICATION</scope>
</reference>
<evidence type="ECO:0000313" key="7">
    <source>
        <dbReference type="Ensembl" id="ENSSANP00000010811.1"/>
    </source>
</evidence>
<dbReference type="Ensembl" id="ENSSANT00000011573.1">
    <property type="protein sequence ID" value="ENSSANP00000010811.1"/>
    <property type="gene ID" value="ENSSANG00000005924.1"/>
</dbReference>
<dbReference type="CDD" id="cd00272">
    <property type="entry name" value="Chemokine_CC"/>
    <property type="match status" value="1"/>
</dbReference>
<keyword evidence="8" id="KW-1185">Reference proteome</keyword>
<dbReference type="AlphaFoldDB" id="A0A671KVZ8"/>
<dbReference type="SUPFAM" id="SSF54117">
    <property type="entry name" value="Interleukin 8-like chemokines"/>
    <property type="match status" value="1"/>
</dbReference>
<gene>
    <name evidence="7" type="primary">LOC107701455</name>
</gene>
<dbReference type="InterPro" id="IPR036048">
    <property type="entry name" value="Interleukin_8-like_sf"/>
</dbReference>
<dbReference type="GO" id="GO:0006955">
    <property type="term" value="P:immune response"/>
    <property type="evidence" value="ECO:0007669"/>
    <property type="project" value="InterPro"/>
</dbReference>
<evidence type="ECO:0000256" key="1">
    <source>
        <dbReference type="ARBA" id="ARBA00004613"/>
    </source>
</evidence>
<reference evidence="7" key="1">
    <citation type="submission" date="2025-08" db="UniProtKB">
        <authorList>
            <consortium name="Ensembl"/>
        </authorList>
    </citation>
    <scope>IDENTIFICATION</scope>
</reference>
<protein>
    <submittedName>
        <fullName evidence="7">C-C motif chemokine 22-like</fullName>
    </submittedName>
</protein>
<dbReference type="Proteomes" id="UP000472260">
    <property type="component" value="Unassembled WGS sequence"/>
</dbReference>
<keyword evidence="3" id="KW-0964">Secreted</keyword>
<dbReference type="Pfam" id="PF00048">
    <property type="entry name" value="IL8"/>
    <property type="match status" value="1"/>
</dbReference>
<evidence type="ECO:0000259" key="6">
    <source>
        <dbReference type="SMART" id="SM00199"/>
    </source>
</evidence>
<sequence length="94" mass="11060">MKTFMKTSLLFLTLCCALQFNTSDGDDIENSICCFNPRNIRIPLQRLEYYYWTSDICPLRHIDPSTPKKQFCMDPENKWVQRAINHLDKNGPTN</sequence>
<dbReference type="PANTHER" id="PTHR12015">
    <property type="entry name" value="SMALL INDUCIBLE CYTOKINE A"/>
    <property type="match status" value="1"/>
</dbReference>